<evidence type="ECO:0000313" key="2">
    <source>
        <dbReference type="Proteomes" id="UP000816034"/>
    </source>
</evidence>
<comment type="caution">
    <text evidence="1">The sequence shown here is derived from an EMBL/GenBank/DDBJ whole genome shotgun (WGS) entry which is preliminary data.</text>
</comment>
<keyword evidence="2" id="KW-1185">Reference proteome</keyword>
<dbReference type="AlphaFoldDB" id="A0AA88GU82"/>
<gene>
    <name evidence="1" type="ORF">C9374_002834</name>
</gene>
<organism evidence="1 2">
    <name type="scientific">Naegleria lovaniensis</name>
    <name type="common">Amoeba</name>
    <dbReference type="NCBI Taxonomy" id="51637"/>
    <lineage>
        <taxon>Eukaryota</taxon>
        <taxon>Discoba</taxon>
        <taxon>Heterolobosea</taxon>
        <taxon>Tetramitia</taxon>
        <taxon>Eutetramitia</taxon>
        <taxon>Vahlkampfiidae</taxon>
        <taxon>Naegleria</taxon>
    </lineage>
</organism>
<reference evidence="1 2" key="1">
    <citation type="journal article" date="2018" name="BMC Genomics">
        <title>The genome of Naegleria lovaniensis, the basis for a comparative approach to unravel pathogenicity factors of the human pathogenic amoeba N. fowleri.</title>
        <authorList>
            <person name="Liechti N."/>
            <person name="Schurch N."/>
            <person name="Bruggmann R."/>
            <person name="Wittwer M."/>
        </authorList>
    </citation>
    <scope>NUCLEOTIDE SEQUENCE [LARGE SCALE GENOMIC DNA]</scope>
    <source>
        <strain evidence="1 2">ATCC 30569</strain>
    </source>
</reference>
<name>A0AA88GU82_NAELO</name>
<evidence type="ECO:0000313" key="1">
    <source>
        <dbReference type="EMBL" id="KAG2386388.1"/>
    </source>
</evidence>
<dbReference type="GeneID" id="68095289"/>
<protein>
    <submittedName>
        <fullName evidence="1">Uncharacterized protein</fullName>
    </submittedName>
</protein>
<dbReference type="RefSeq" id="XP_044550380.1">
    <property type="nucleotide sequence ID" value="XM_044692295.1"/>
</dbReference>
<proteinExistence type="predicted"/>
<dbReference type="EMBL" id="PYSW02000016">
    <property type="protein sequence ID" value="KAG2386388.1"/>
    <property type="molecule type" value="Genomic_DNA"/>
</dbReference>
<accession>A0AA88GU82</accession>
<sequence>MFKSSSSSSSTIVCWDDPVIIYKILQFHHYNDWNDCKLFTLCTKWNHVFFSEYLAFCYIQNIFQLSSEQVKILEFTLTTNFDRNQQRKKKSRKRYSSRDVHDDDELGWHEFHQLDSAWKVLKWYIILKRRSYFYHQTLSSLNQYMIQPNSSLIDDMIEKMTLEKHRLQLQNAKTKFFNTDLYLSENVVITESVICKLMRGVFKEVFIENIQNFGNYFQMNYVIFLGYGYPLYISLTRSTSPDYGRETFSVDSNDALCTNSFSRNRSPFESFYSWSNSEQLNYLKKVVFQNSLIELTEDECDGLSRSECFQCVLYRLLNSGTIDEERFEKVTKSLEGDIVVLGIGNDDIDE</sequence>
<dbReference type="Proteomes" id="UP000816034">
    <property type="component" value="Unassembled WGS sequence"/>
</dbReference>